<organism evidence="2 3">
    <name type="scientific">Segatella oris</name>
    <dbReference type="NCBI Taxonomy" id="28135"/>
    <lineage>
        <taxon>Bacteria</taxon>
        <taxon>Pseudomonadati</taxon>
        <taxon>Bacteroidota</taxon>
        <taxon>Bacteroidia</taxon>
        <taxon>Bacteroidales</taxon>
        <taxon>Prevotellaceae</taxon>
        <taxon>Segatella</taxon>
    </lineage>
</organism>
<dbReference type="EMBL" id="LR134384">
    <property type="protein sequence ID" value="VEH15381.1"/>
    <property type="molecule type" value="Genomic_DNA"/>
</dbReference>
<gene>
    <name evidence="2" type="ORF">NCTC13071_01381</name>
</gene>
<dbReference type="Proteomes" id="UP000274578">
    <property type="component" value="Chromosome 1"/>
</dbReference>
<evidence type="ECO:0000259" key="1">
    <source>
        <dbReference type="Pfam" id="PF14300"/>
    </source>
</evidence>
<sequence>MKEVKIKDQMLQKAAAEGMDEFVKVFVDAISEAVNGSLNSDNMAELNADQITLLAYHYLHEEVMSGGFVQLIHNGYGAFIYKNPTAKAFREWGIHELYRLIRKSHPLYSKHHEAIERDCTDDEFMALFEQFAEFDDFDDAFIENEEMFTSKIAHYIDEHIENFATIENE</sequence>
<dbReference type="InterPro" id="IPR025402">
    <property type="entry name" value="DMP19_C"/>
</dbReference>
<reference evidence="2 3" key="1">
    <citation type="submission" date="2018-12" db="EMBL/GenBank/DDBJ databases">
        <authorList>
            <consortium name="Pathogen Informatics"/>
        </authorList>
    </citation>
    <scope>NUCLEOTIDE SEQUENCE [LARGE SCALE GENOMIC DNA]</scope>
    <source>
        <strain evidence="2 3">NCTC13071</strain>
    </source>
</reference>
<feature type="domain" description="DNA mimic protein DMP19 C-terminal" evidence="1">
    <location>
        <begin position="45"/>
        <end position="159"/>
    </location>
</feature>
<protein>
    <recommendedName>
        <fullName evidence="1">DNA mimic protein DMP19 C-terminal domain-containing protein</fullName>
    </recommendedName>
</protein>
<dbReference type="Gene3D" id="1.20.1420.60">
    <property type="match status" value="1"/>
</dbReference>
<dbReference type="GeneID" id="85012213"/>
<dbReference type="AlphaFoldDB" id="A0A448L613"/>
<dbReference type="Pfam" id="PF14300">
    <property type="entry name" value="DMP19"/>
    <property type="match status" value="1"/>
</dbReference>
<accession>A0A448L613</accession>
<dbReference type="RefSeq" id="WP_018920840.1">
    <property type="nucleotide sequence ID" value="NZ_LR134384.1"/>
</dbReference>
<dbReference type="KEGG" id="poc:NCTC13071_01381"/>
<proteinExistence type="predicted"/>
<evidence type="ECO:0000313" key="2">
    <source>
        <dbReference type="EMBL" id="VEH15381.1"/>
    </source>
</evidence>
<name>A0A448L613_9BACT</name>
<evidence type="ECO:0000313" key="3">
    <source>
        <dbReference type="Proteomes" id="UP000274578"/>
    </source>
</evidence>